<dbReference type="Gene3D" id="2.170.190.11">
    <property type="entry name" value="Molybdopterin biosynthesis moea protein, domain 3"/>
    <property type="match status" value="1"/>
</dbReference>
<dbReference type="InterPro" id="IPR001453">
    <property type="entry name" value="MoaB/Mog_dom"/>
</dbReference>
<name>A0AB39BHK3_9MICO</name>
<evidence type="ECO:0000313" key="10">
    <source>
        <dbReference type="EMBL" id="XDI05876.1"/>
    </source>
</evidence>
<dbReference type="PANTHER" id="PTHR10192">
    <property type="entry name" value="MOLYBDOPTERIN BIOSYNTHESIS PROTEIN"/>
    <property type="match status" value="1"/>
</dbReference>
<dbReference type="SUPFAM" id="SSF53218">
    <property type="entry name" value="Molybdenum cofactor biosynthesis proteins"/>
    <property type="match status" value="1"/>
</dbReference>
<accession>A0AB39BHK3</accession>
<dbReference type="Pfam" id="PF03453">
    <property type="entry name" value="MoeA_N"/>
    <property type="match status" value="1"/>
</dbReference>
<dbReference type="Gene3D" id="3.40.980.10">
    <property type="entry name" value="MoaB/Mog-like domain"/>
    <property type="match status" value="1"/>
</dbReference>
<keyword evidence="7" id="KW-0460">Magnesium</keyword>
<dbReference type="Gene3D" id="3.90.105.10">
    <property type="entry name" value="Molybdopterin biosynthesis moea protein, domain 2"/>
    <property type="match status" value="1"/>
</dbReference>
<comment type="function">
    <text evidence="1 7">Catalyzes the insertion of molybdate into adenylated molybdopterin with the concomitant release of AMP.</text>
</comment>
<comment type="similarity">
    <text evidence="3 7">Belongs to the MoeA family.</text>
</comment>
<keyword evidence="4 7" id="KW-0500">Molybdenum</keyword>
<dbReference type="EMBL" id="CP162511">
    <property type="protein sequence ID" value="XDI05876.1"/>
    <property type="molecule type" value="Genomic_DNA"/>
</dbReference>
<dbReference type="CDD" id="cd00887">
    <property type="entry name" value="MoeA"/>
    <property type="match status" value="1"/>
</dbReference>
<dbReference type="GO" id="GO:0006777">
    <property type="term" value="P:Mo-molybdopterin cofactor biosynthetic process"/>
    <property type="evidence" value="ECO:0007669"/>
    <property type="project" value="UniProtKB-UniRule"/>
</dbReference>
<keyword evidence="7" id="KW-0808">Transferase</keyword>
<comment type="catalytic activity">
    <reaction evidence="6">
        <text>adenylyl-molybdopterin + molybdate = Mo-molybdopterin + AMP + H(+)</text>
        <dbReference type="Rhea" id="RHEA:35047"/>
        <dbReference type="ChEBI" id="CHEBI:15378"/>
        <dbReference type="ChEBI" id="CHEBI:36264"/>
        <dbReference type="ChEBI" id="CHEBI:62727"/>
        <dbReference type="ChEBI" id="CHEBI:71302"/>
        <dbReference type="ChEBI" id="CHEBI:456215"/>
        <dbReference type="EC" id="2.10.1.1"/>
    </reaction>
</comment>
<evidence type="ECO:0000256" key="6">
    <source>
        <dbReference type="ARBA" id="ARBA00047317"/>
    </source>
</evidence>
<gene>
    <name evidence="10" type="ORF">ABFY20_01925</name>
</gene>
<dbReference type="PROSITE" id="PS01078">
    <property type="entry name" value="MOCF_BIOSYNTHESIS_1"/>
    <property type="match status" value="1"/>
</dbReference>
<dbReference type="SUPFAM" id="SSF63882">
    <property type="entry name" value="MoeA N-terminal region -like"/>
    <property type="match status" value="1"/>
</dbReference>
<evidence type="ECO:0000256" key="5">
    <source>
        <dbReference type="ARBA" id="ARBA00023150"/>
    </source>
</evidence>
<dbReference type="GO" id="GO:0046872">
    <property type="term" value="F:metal ion binding"/>
    <property type="evidence" value="ECO:0007669"/>
    <property type="project" value="UniProtKB-UniRule"/>
</dbReference>
<evidence type="ECO:0000256" key="4">
    <source>
        <dbReference type="ARBA" id="ARBA00022505"/>
    </source>
</evidence>
<protein>
    <recommendedName>
        <fullName evidence="7">Molybdopterin molybdenumtransferase</fullName>
        <ecNumber evidence="7">2.10.1.1</ecNumber>
    </recommendedName>
</protein>
<dbReference type="InterPro" id="IPR038987">
    <property type="entry name" value="MoeA-like"/>
</dbReference>
<dbReference type="InterPro" id="IPR036425">
    <property type="entry name" value="MoaB/Mog-like_dom_sf"/>
</dbReference>
<evidence type="ECO:0000259" key="9">
    <source>
        <dbReference type="SMART" id="SM00852"/>
    </source>
</evidence>
<dbReference type="EC" id="2.10.1.1" evidence="7"/>
<dbReference type="PANTHER" id="PTHR10192:SF5">
    <property type="entry name" value="GEPHYRIN"/>
    <property type="match status" value="1"/>
</dbReference>
<keyword evidence="7" id="KW-0479">Metal-binding</keyword>
<evidence type="ECO:0000256" key="1">
    <source>
        <dbReference type="ARBA" id="ARBA00002901"/>
    </source>
</evidence>
<comment type="pathway">
    <text evidence="2 7">Cofactor biosynthesis; molybdopterin biosynthesis.</text>
</comment>
<keyword evidence="5 7" id="KW-0501">Molybdenum cofactor biosynthesis</keyword>
<dbReference type="InterPro" id="IPR008284">
    <property type="entry name" value="MoCF_biosynth_CS"/>
</dbReference>
<feature type="region of interest" description="Disordered" evidence="8">
    <location>
        <begin position="1"/>
        <end position="21"/>
    </location>
</feature>
<organism evidence="10">
    <name type="scientific">Herbiconiux sp. A18JL235</name>
    <dbReference type="NCBI Taxonomy" id="3152363"/>
    <lineage>
        <taxon>Bacteria</taxon>
        <taxon>Bacillati</taxon>
        <taxon>Actinomycetota</taxon>
        <taxon>Actinomycetes</taxon>
        <taxon>Micrococcales</taxon>
        <taxon>Microbacteriaceae</taxon>
        <taxon>Herbiconiux</taxon>
    </lineage>
</organism>
<reference evidence="10" key="1">
    <citation type="submission" date="2024-05" db="EMBL/GenBank/DDBJ databases">
        <title>Herbiconiux sp. A18JL235.</title>
        <authorList>
            <person name="Zhang G."/>
        </authorList>
    </citation>
    <scope>NUCLEOTIDE SEQUENCE</scope>
    <source>
        <strain evidence="10">A18JL235</strain>
    </source>
</reference>
<evidence type="ECO:0000256" key="8">
    <source>
        <dbReference type="SAM" id="MobiDB-lite"/>
    </source>
</evidence>
<dbReference type="AlphaFoldDB" id="A0AB39BHK3"/>
<evidence type="ECO:0000256" key="3">
    <source>
        <dbReference type="ARBA" id="ARBA00010763"/>
    </source>
</evidence>
<dbReference type="GO" id="GO:0061599">
    <property type="term" value="F:molybdopterin molybdotransferase activity"/>
    <property type="evidence" value="ECO:0007669"/>
    <property type="project" value="UniProtKB-UniRule"/>
</dbReference>
<feature type="domain" description="MoaB/Mog" evidence="9">
    <location>
        <begin position="205"/>
        <end position="353"/>
    </location>
</feature>
<dbReference type="InterPro" id="IPR005110">
    <property type="entry name" value="MoeA_linker/N"/>
</dbReference>
<evidence type="ECO:0000256" key="7">
    <source>
        <dbReference type="RuleBase" id="RU365090"/>
    </source>
</evidence>
<evidence type="ECO:0000256" key="2">
    <source>
        <dbReference type="ARBA" id="ARBA00005046"/>
    </source>
</evidence>
<comment type="cofactor">
    <cofactor evidence="7">
        <name>Mg(2+)</name>
        <dbReference type="ChEBI" id="CHEBI:18420"/>
    </cofactor>
</comment>
<sequence>MTRAHRPACDAPRADTRTPTATTWHDARRLAHEAGAATAAAHGAEWTEQVPLAEALGRVAALDVVARTPLPHFASSAMDGWAVCGPGPWRLRPDAPPADSPQVLAPGDAVDVVTGSLLPEGCDAVLRSENGRIRMLDGTHPVLHRAPWCPADEPRPGQHMRAAGVEASVGDVLITRGSVLGPVHLAVAAGAGCDTLSARRRPTVALAFTGDEVVTQGSPLAGQVRDSFGPSLPGIVDALGGEVVTLERVGDSAGSTTLALGLNPSSSGGAREPVPAPDVVVTTGGTGASAADHVRAVLLEAGAEFVVDGIDVRPGGPAFLARTPDGRWFVGLPGNPLAALLTCTTLLHPLLAGLLERPLAALREIELGTPIDPARSHTLLRPFTRHPDAARPGVDLAFPTPWHGAAMLRGLADADGVLVAPGEGAHAGALARYLPLPW</sequence>
<proteinExistence type="inferred from homology"/>
<dbReference type="SMART" id="SM00852">
    <property type="entry name" value="MoCF_biosynth"/>
    <property type="match status" value="1"/>
</dbReference>
<dbReference type="InterPro" id="IPR036135">
    <property type="entry name" value="MoeA_linker/N_sf"/>
</dbReference>
<dbReference type="RefSeq" id="WP_368498265.1">
    <property type="nucleotide sequence ID" value="NZ_CP162511.1"/>
</dbReference>
<dbReference type="Pfam" id="PF00994">
    <property type="entry name" value="MoCF_biosynth"/>
    <property type="match status" value="1"/>
</dbReference>
<dbReference type="GO" id="GO:0005829">
    <property type="term" value="C:cytosol"/>
    <property type="evidence" value="ECO:0007669"/>
    <property type="project" value="TreeGrafter"/>
</dbReference>